<keyword evidence="4" id="KW-1134">Transmembrane beta strand</keyword>
<evidence type="ECO:0000256" key="1">
    <source>
        <dbReference type="ARBA" id="ARBA00004442"/>
    </source>
</evidence>
<evidence type="ECO:0000256" key="6">
    <source>
        <dbReference type="ARBA" id="ARBA00023136"/>
    </source>
</evidence>
<dbReference type="PANTHER" id="PTHR30026">
    <property type="entry name" value="OUTER MEMBRANE PROTEIN TOLC"/>
    <property type="match status" value="1"/>
</dbReference>
<evidence type="ECO:0000313" key="11">
    <source>
        <dbReference type="Proteomes" id="UP000316921"/>
    </source>
</evidence>
<feature type="region of interest" description="Disordered" evidence="8">
    <location>
        <begin position="29"/>
        <end position="55"/>
    </location>
</feature>
<evidence type="ECO:0000256" key="4">
    <source>
        <dbReference type="ARBA" id="ARBA00022452"/>
    </source>
</evidence>
<dbReference type="Pfam" id="PF02321">
    <property type="entry name" value="OEP"/>
    <property type="match status" value="2"/>
</dbReference>
<evidence type="ECO:0000256" key="3">
    <source>
        <dbReference type="ARBA" id="ARBA00022448"/>
    </source>
</evidence>
<dbReference type="Gene3D" id="1.20.1600.10">
    <property type="entry name" value="Outer membrane efflux proteins (OEP)"/>
    <property type="match status" value="1"/>
</dbReference>
<dbReference type="KEGG" id="pbap:Pla133_26520"/>
<sequence precursor="true">MSTPPARRTVPAFLLLLLSLAPAGRAAVQETEAPADASSAGVTPEEPPKSAPGTSLQLTLGDALRIAVAENLSLALEDETVEQALASSLGSWGAFDPVLDLAASYTDSDQPQANTFIAAGASAIADQVTSIGADLVLPVTTGGSFRVGFDESLTETNNPGIVGDPMFPGPFPDGDYTNASLSAGFTQPLLRGAWSRTATADQRQSEISLRRAEAGRRVTRDDLVANVSNAYWDLVAAREEEQVRVLALELAQEQLSQNGERLRVGVGTEVDVLQAETQVAQEEERLLRARTDVQARSDGLKALLLRRGEASDDAWDAYLDLWTIPIEPLTSLPVVEGAAEVAPWREILEQALERRPELIQALLDVDAAQVELDRAESSRLPGLDLNLDARSVSIEDEPAGAFKTASQLDFMTYTGSLNFNLPLRNRTARYAERAARSRLRAARLSFEQVEATVVSEIRNAVREVEYQAQAVLAARKSREFTARQLQAEQARYEEGLATTFQVLEFQQQLAAALSTEQASLSAYAKSRVALAKATGQISDALGSIDQN</sequence>
<keyword evidence="6" id="KW-0472">Membrane</keyword>
<evidence type="ECO:0000256" key="5">
    <source>
        <dbReference type="ARBA" id="ARBA00022692"/>
    </source>
</evidence>
<keyword evidence="9" id="KW-0732">Signal</keyword>
<evidence type="ECO:0000256" key="7">
    <source>
        <dbReference type="ARBA" id="ARBA00023237"/>
    </source>
</evidence>
<organism evidence="10 11">
    <name type="scientific">Engelhardtia mirabilis</name>
    <dbReference type="NCBI Taxonomy" id="2528011"/>
    <lineage>
        <taxon>Bacteria</taxon>
        <taxon>Pseudomonadati</taxon>
        <taxon>Planctomycetota</taxon>
        <taxon>Planctomycetia</taxon>
        <taxon>Planctomycetia incertae sedis</taxon>
        <taxon>Engelhardtia</taxon>
    </lineage>
</organism>
<evidence type="ECO:0000256" key="8">
    <source>
        <dbReference type="SAM" id="MobiDB-lite"/>
    </source>
</evidence>
<protein>
    <submittedName>
        <fullName evidence="10">Outer membrane protein TolC</fullName>
    </submittedName>
</protein>
<dbReference type="GO" id="GO:0015562">
    <property type="term" value="F:efflux transmembrane transporter activity"/>
    <property type="evidence" value="ECO:0007669"/>
    <property type="project" value="InterPro"/>
</dbReference>
<reference evidence="10 11" key="1">
    <citation type="submission" date="2019-02" db="EMBL/GenBank/DDBJ databases">
        <title>Deep-cultivation of Planctomycetes and their phenomic and genomic characterization uncovers novel biology.</title>
        <authorList>
            <person name="Wiegand S."/>
            <person name="Jogler M."/>
            <person name="Boedeker C."/>
            <person name="Pinto D."/>
            <person name="Vollmers J."/>
            <person name="Rivas-Marin E."/>
            <person name="Kohn T."/>
            <person name="Peeters S.H."/>
            <person name="Heuer A."/>
            <person name="Rast P."/>
            <person name="Oberbeckmann S."/>
            <person name="Bunk B."/>
            <person name="Jeske O."/>
            <person name="Meyerdierks A."/>
            <person name="Storesund J.E."/>
            <person name="Kallscheuer N."/>
            <person name="Luecker S."/>
            <person name="Lage O.M."/>
            <person name="Pohl T."/>
            <person name="Merkel B.J."/>
            <person name="Hornburger P."/>
            <person name="Mueller R.-W."/>
            <person name="Bruemmer F."/>
            <person name="Labrenz M."/>
            <person name="Spormann A.M."/>
            <person name="Op den Camp H."/>
            <person name="Overmann J."/>
            <person name="Amann R."/>
            <person name="Jetten M.S.M."/>
            <person name="Mascher T."/>
            <person name="Medema M.H."/>
            <person name="Devos D.P."/>
            <person name="Kaster A.-K."/>
            <person name="Ovreas L."/>
            <person name="Rohde M."/>
            <person name="Galperin M.Y."/>
            <person name="Jogler C."/>
        </authorList>
    </citation>
    <scope>NUCLEOTIDE SEQUENCE [LARGE SCALE GENOMIC DNA]</scope>
    <source>
        <strain evidence="10 11">Pla133</strain>
    </source>
</reference>
<dbReference type="EMBL" id="CP036287">
    <property type="protein sequence ID" value="QDU67564.1"/>
    <property type="molecule type" value="Genomic_DNA"/>
</dbReference>
<name>A0A518BKR2_9BACT</name>
<proteinExistence type="inferred from homology"/>
<accession>A0A518BKR2</accession>
<evidence type="ECO:0000256" key="9">
    <source>
        <dbReference type="SAM" id="SignalP"/>
    </source>
</evidence>
<feature type="chain" id="PRO_5021789901" evidence="9">
    <location>
        <begin position="27"/>
        <end position="547"/>
    </location>
</feature>
<dbReference type="SUPFAM" id="SSF56954">
    <property type="entry name" value="Outer membrane efflux proteins (OEP)"/>
    <property type="match status" value="1"/>
</dbReference>
<dbReference type="GO" id="GO:1990281">
    <property type="term" value="C:efflux pump complex"/>
    <property type="evidence" value="ECO:0007669"/>
    <property type="project" value="TreeGrafter"/>
</dbReference>
<dbReference type="InterPro" id="IPR051906">
    <property type="entry name" value="TolC-like"/>
</dbReference>
<dbReference type="GO" id="GO:0015288">
    <property type="term" value="F:porin activity"/>
    <property type="evidence" value="ECO:0007669"/>
    <property type="project" value="TreeGrafter"/>
</dbReference>
<dbReference type="GO" id="GO:0009279">
    <property type="term" value="C:cell outer membrane"/>
    <property type="evidence" value="ECO:0007669"/>
    <property type="project" value="UniProtKB-SubCell"/>
</dbReference>
<keyword evidence="5" id="KW-0812">Transmembrane</keyword>
<gene>
    <name evidence="10" type="primary">tolC</name>
    <name evidence="10" type="ORF">Pla133_26520</name>
</gene>
<dbReference type="RefSeq" id="WP_145065848.1">
    <property type="nucleotide sequence ID" value="NZ_CP036287.1"/>
</dbReference>
<dbReference type="InterPro" id="IPR003423">
    <property type="entry name" value="OMP_efflux"/>
</dbReference>
<keyword evidence="3" id="KW-0813">Transport</keyword>
<dbReference type="PANTHER" id="PTHR30026:SF23">
    <property type="entry name" value="TO APRF-PUTATIVE OUTER MEMBRANE EFFLUX PROTEIN OR SECRETED ALKALINE PHOSPHATASE-RELATED"/>
    <property type="match status" value="1"/>
</dbReference>
<dbReference type="Proteomes" id="UP000316921">
    <property type="component" value="Chromosome"/>
</dbReference>
<feature type="signal peptide" evidence="9">
    <location>
        <begin position="1"/>
        <end position="26"/>
    </location>
</feature>
<evidence type="ECO:0000313" key="10">
    <source>
        <dbReference type="EMBL" id="QDU67564.1"/>
    </source>
</evidence>
<dbReference type="AlphaFoldDB" id="A0A518BKR2"/>
<keyword evidence="11" id="KW-1185">Reference proteome</keyword>
<comment type="subcellular location">
    <subcellularLocation>
        <location evidence="1">Cell outer membrane</location>
    </subcellularLocation>
</comment>
<evidence type="ECO:0000256" key="2">
    <source>
        <dbReference type="ARBA" id="ARBA00007613"/>
    </source>
</evidence>
<comment type="similarity">
    <text evidence="2">Belongs to the outer membrane factor (OMF) (TC 1.B.17) family.</text>
</comment>
<keyword evidence="7" id="KW-0998">Cell outer membrane</keyword>